<evidence type="ECO:0000313" key="2">
    <source>
        <dbReference type="Proteomes" id="UP000515506"/>
    </source>
</evidence>
<dbReference type="RefSeq" id="WP_185894450.1">
    <property type="nucleotide sequence ID" value="NZ_CP060028.1"/>
</dbReference>
<protein>
    <submittedName>
        <fullName evidence="1">Uncharacterized protein</fullName>
    </submittedName>
</protein>
<proteinExistence type="predicted"/>
<evidence type="ECO:0000313" key="1">
    <source>
        <dbReference type="EMBL" id="QND79065.1"/>
    </source>
</evidence>
<dbReference type="Proteomes" id="UP000515506">
    <property type="component" value="Chromosome"/>
</dbReference>
<dbReference type="EMBL" id="CP060028">
    <property type="protein sequence ID" value="QND79065.1"/>
    <property type="molecule type" value="Genomic_DNA"/>
</dbReference>
<sequence length="177" mass="19652">MAMTQESGTGKTVGKIDSTATEWPLTFVRHNFGATSYSTYGCKVVYNGFLHLSDDEDVLQISSASAHPDALKKLSAGYLSVRNFPGPAKVTWRSADGAAHQAEVDIGEIFKDQKVLHNVPKEEVLGDLGNPDILLEVNDRTINVYMRAFVPTRELQIPGNKYSRFRDDLILAWSKTY</sequence>
<organism evidence="1 2">
    <name type="scientific">Pseudoxanthomonas mexicana</name>
    <dbReference type="NCBI Taxonomy" id="128785"/>
    <lineage>
        <taxon>Bacteria</taxon>
        <taxon>Pseudomonadati</taxon>
        <taxon>Pseudomonadota</taxon>
        <taxon>Gammaproteobacteria</taxon>
        <taxon>Lysobacterales</taxon>
        <taxon>Lysobacteraceae</taxon>
        <taxon>Pseudoxanthomonas</taxon>
    </lineage>
</organism>
<accession>A0ABX6R8D7</accession>
<gene>
    <name evidence="1" type="ORF">H4W19_11870</name>
</gene>
<keyword evidence="2" id="KW-1185">Reference proteome</keyword>
<reference evidence="1 2" key="1">
    <citation type="submission" date="2020-08" db="EMBL/GenBank/DDBJ databases">
        <title>Streptomycin resistant and MDR strain, P. mexicana.</title>
        <authorList>
            <person name="Ganesh-kumar S."/>
            <person name="Zhe T."/>
            <person name="Yu Z."/>
            <person name="Min Y."/>
        </authorList>
    </citation>
    <scope>NUCLEOTIDE SEQUENCE [LARGE SCALE GENOMIC DNA]</scope>
    <source>
        <strain evidence="1 2">GTZY</strain>
    </source>
</reference>
<name>A0ABX6R8D7_PSEMX</name>